<dbReference type="SUPFAM" id="SSF48498">
    <property type="entry name" value="Tetracyclin repressor-like, C-terminal domain"/>
    <property type="match status" value="1"/>
</dbReference>
<dbReference type="Pfam" id="PF17940">
    <property type="entry name" value="TetR_C_31"/>
    <property type="match status" value="1"/>
</dbReference>
<dbReference type="SUPFAM" id="SSF46689">
    <property type="entry name" value="Homeodomain-like"/>
    <property type="match status" value="1"/>
</dbReference>
<dbReference type="Gene3D" id="1.10.357.10">
    <property type="entry name" value="Tetracycline Repressor, domain 2"/>
    <property type="match status" value="1"/>
</dbReference>
<dbReference type="AlphaFoldDB" id="A0A5M3WVC6"/>
<dbReference type="InterPro" id="IPR041583">
    <property type="entry name" value="TetR_C_31"/>
</dbReference>
<dbReference type="RefSeq" id="WP_170322575.1">
    <property type="nucleotide sequence ID" value="NZ_BAAAHL010000010.1"/>
</dbReference>
<evidence type="ECO:0000256" key="1">
    <source>
        <dbReference type="ARBA" id="ARBA00023125"/>
    </source>
</evidence>
<dbReference type="PROSITE" id="PS50977">
    <property type="entry name" value="HTH_TETR_2"/>
    <property type="match status" value="1"/>
</dbReference>
<accession>A0A5M3WVC6</accession>
<name>A0A5M3WVC6_9ACTN</name>
<proteinExistence type="predicted"/>
<keyword evidence="6" id="KW-1185">Reference proteome</keyword>
<dbReference type="InterPro" id="IPR036271">
    <property type="entry name" value="Tet_transcr_reg_TetR-rel_C_sf"/>
</dbReference>
<dbReference type="PANTHER" id="PTHR30055">
    <property type="entry name" value="HTH-TYPE TRANSCRIPTIONAL REGULATOR RUTR"/>
    <property type="match status" value="1"/>
</dbReference>
<dbReference type="Proteomes" id="UP000331127">
    <property type="component" value="Unassembled WGS sequence"/>
</dbReference>
<evidence type="ECO:0000256" key="2">
    <source>
        <dbReference type="PROSITE-ProRule" id="PRU00335"/>
    </source>
</evidence>
<evidence type="ECO:0000259" key="4">
    <source>
        <dbReference type="PROSITE" id="PS50977"/>
    </source>
</evidence>
<organism evidence="5 6">
    <name type="scientific">Acrocarpospora macrocephala</name>
    <dbReference type="NCBI Taxonomy" id="150177"/>
    <lineage>
        <taxon>Bacteria</taxon>
        <taxon>Bacillati</taxon>
        <taxon>Actinomycetota</taxon>
        <taxon>Actinomycetes</taxon>
        <taxon>Streptosporangiales</taxon>
        <taxon>Streptosporangiaceae</taxon>
        <taxon>Acrocarpospora</taxon>
    </lineage>
</organism>
<dbReference type="EMBL" id="BLAE01000022">
    <property type="protein sequence ID" value="GES10513.1"/>
    <property type="molecule type" value="Genomic_DNA"/>
</dbReference>
<feature type="compositionally biased region" description="Polar residues" evidence="3">
    <location>
        <begin position="1"/>
        <end position="14"/>
    </location>
</feature>
<feature type="region of interest" description="Disordered" evidence="3">
    <location>
        <begin position="1"/>
        <end position="50"/>
    </location>
</feature>
<protein>
    <recommendedName>
        <fullName evidence="4">HTH tetR-type domain-containing protein</fullName>
    </recommendedName>
</protein>
<evidence type="ECO:0000313" key="5">
    <source>
        <dbReference type="EMBL" id="GES10513.1"/>
    </source>
</evidence>
<sequence>MTSHPQPSPFQAGTPQPGHGHSVPAGEGPDEPATGARHASGKATQKRAQARRDALLDAAVALLEDGGFPAVTHRAVAHQAGVPLAATTYYFDSRDQLVAHAFTRLVERELAATGAILDGPGSLVDRLTALVGQDRARQLGLWELYVHAGRDPVLQAIARTWTDGCDAALATALRRDRYPHTPADVRFLATLLSGLWIETTVEARPGTAAHDTLTRALNTLRAAKDVSGRLRAR</sequence>
<feature type="domain" description="HTH tetR-type" evidence="4">
    <location>
        <begin position="49"/>
        <end position="109"/>
    </location>
</feature>
<dbReference type="InterPro" id="IPR001647">
    <property type="entry name" value="HTH_TetR"/>
</dbReference>
<dbReference type="InterPro" id="IPR050109">
    <property type="entry name" value="HTH-type_TetR-like_transc_reg"/>
</dbReference>
<gene>
    <name evidence="5" type="ORF">Amac_041100</name>
</gene>
<reference evidence="5 6" key="1">
    <citation type="submission" date="2019-10" db="EMBL/GenBank/DDBJ databases">
        <title>Whole genome shotgun sequence of Acrocarpospora macrocephala NBRC 16266.</title>
        <authorList>
            <person name="Ichikawa N."/>
            <person name="Kimura A."/>
            <person name="Kitahashi Y."/>
            <person name="Komaki H."/>
            <person name="Oguchi A."/>
        </authorList>
    </citation>
    <scope>NUCLEOTIDE SEQUENCE [LARGE SCALE GENOMIC DNA]</scope>
    <source>
        <strain evidence="5 6">NBRC 16266</strain>
    </source>
</reference>
<evidence type="ECO:0000256" key="3">
    <source>
        <dbReference type="SAM" id="MobiDB-lite"/>
    </source>
</evidence>
<dbReference type="PRINTS" id="PR00455">
    <property type="entry name" value="HTHTETR"/>
</dbReference>
<keyword evidence="1 2" id="KW-0238">DNA-binding</keyword>
<dbReference type="GO" id="GO:0000976">
    <property type="term" value="F:transcription cis-regulatory region binding"/>
    <property type="evidence" value="ECO:0007669"/>
    <property type="project" value="TreeGrafter"/>
</dbReference>
<dbReference type="Pfam" id="PF00440">
    <property type="entry name" value="TetR_N"/>
    <property type="match status" value="1"/>
</dbReference>
<dbReference type="InterPro" id="IPR009057">
    <property type="entry name" value="Homeodomain-like_sf"/>
</dbReference>
<dbReference type="PANTHER" id="PTHR30055:SF226">
    <property type="entry name" value="HTH-TYPE TRANSCRIPTIONAL REGULATOR PKSA"/>
    <property type="match status" value="1"/>
</dbReference>
<feature type="DNA-binding region" description="H-T-H motif" evidence="2">
    <location>
        <begin position="72"/>
        <end position="91"/>
    </location>
</feature>
<evidence type="ECO:0000313" key="6">
    <source>
        <dbReference type="Proteomes" id="UP000331127"/>
    </source>
</evidence>
<comment type="caution">
    <text evidence="5">The sequence shown here is derived from an EMBL/GenBank/DDBJ whole genome shotgun (WGS) entry which is preliminary data.</text>
</comment>
<dbReference type="GO" id="GO:0003700">
    <property type="term" value="F:DNA-binding transcription factor activity"/>
    <property type="evidence" value="ECO:0007669"/>
    <property type="project" value="TreeGrafter"/>
</dbReference>